<dbReference type="PANTHER" id="PTHR47738:SF2">
    <property type="entry name" value="PTS SYSTEM FRUCTOSE-LIKE EIIA COMPONENT"/>
    <property type="match status" value="1"/>
</dbReference>
<dbReference type="FunFam" id="3.40.930.10:FF:000009">
    <property type="entry name" value="PTS system, fructose specific IIABC component"/>
    <property type="match status" value="1"/>
</dbReference>
<dbReference type="InterPro" id="IPR016152">
    <property type="entry name" value="PTrfase/Anion_transptr"/>
</dbReference>
<evidence type="ECO:0000256" key="4">
    <source>
        <dbReference type="ARBA" id="ARBA00022597"/>
    </source>
</evidence>
<dbReference type="InterPro" id="IPR004715">
    <property type="entry name" value="PTS_IIA_fruc"/>
</dbReference>
<evidence type="ECO:0000259" key="7">
    <source>
        <dbReference type="PROSITE" id="PS51094"/>
    </source>
</evidence>
<sequence length="153" mass="16522">MILTQILQPTCIKAPLEATDKESAITELVDVLSENGLIQNRDAVLEAVLMREETRSTGIGSGIAIPHGKCNGVSELVMSIGIAKEGIDFDSIDGKPATVVCLLASPVDRTGPHIQALARISRLMLDEEFKSRLESSDTPEEVYELICSKENEA</sequence>
<dbReference type="GO" id="GO:0016020">
    <property type="term" value="C:membrane"/>
    <property type="evidence" value="ECO:0007669"/>
    <property type="project" value="InterPro"/>
</dbReference>
<evidence type="ECO:0000256" key="5">
    <source>
        <dbReference type="ARBA" id="ARBA00022679"/>
    </source>
</evidence>
<gene>
    <name evidence="8" type="primary">fruA_2</name>
    <name evidence="8" type="ORF">STSP2_01801</name>
</gene>
<evidence type="ECO:0000256" key="2">
    <source>
        <dbReference type="ARBA" id="ARBA00022448"/>
    </source>
</evidence>
<keyword evidence="5" id="KW-0808">Transferase</keyword>
<evidence type="ECO:0000256" key="6">
    <source>
        <dbReference type="ARBA" id="ARBA00022683"/>
    </source>
</evidence>
<dbReference type="NCBIfam" id="TIGR00848">
    <property type="entry name" value="fruA"/>
    <property type="match status" value="1"/>
</dbReference>
<dbReference type="Pfam" id="PF00359">
    <property type="entry name" value="PTS_EIIA_2"/>
    <property type="match status" value="1"/>
</dbReference>
<dbReference type="KEGG" id="alus:STSP2_01801"/>
<dbReference type="GO" id="GO:0008982">
    <property type="term" value="F:protein-N(PI)-phosphohistidine-sugar phosphotransferase activity"/>
    <property type="evidence" value="ECO:0007669"/>
    <property type="project" value="InterPro"/>
</dbReference>
<keyword evidence="4" id="KW-0762">Sugar transport</keyword>
<keyword evidence="3" id="KW-0597">Phosphoprotein</keyword>
<dbReference type="InterPro" id="IPR002178">
    <property type="entry name" value="PTS_EIIA_type-2_dom"/>
</dbReference>
<dbReference type="PROSITE" id="PS51094">
    <property type="entry name" value="PTS_EIIA_TYPE_2"/>
    <property type="match status" value="1"/>
</dbReference>
<proteinExistence type="predicted"/>
<name>A0A1U9NL19_9BACT</name>
<dbReference type="AlphaFoldDB" id="A0A1U9NL19"/>
<evidence type="ECO:0000313" key="8">
    <source>
        <dbReference type="EMBL" id="AQT68633.1"/>
    </source>
</evidence>
<feature type="domain" description="PTS EIIA type-2" evidence="7">
    <location>
        <begin position="5"/>
        <end position="149"/>
    </location>
</feature>
<dbReference type="InterPro" id="IPR051541">
    <property type="entry name" value="PTS_SugarTrans_NitroReg"/>
</dbReference>
<dbReference type="STRING" id="1936003.STSP2_01801"/>
<dbReference type="CDD" id="cd00211">
    <property type="entry name" value="PTS_IIA_fru"/>
    <property type="match status" value="1"/>
</dbReference>
<evidence type="ECO:0000313" key="9">
    <source>
        <dbReference type="Proteomes" id="UP000189674"/>
    </source>
</evidence>
<protein>
    <submittedName>
        <fullName evidence="8">EIIABC-Fru</fullName>
    </submittedName>
</protein>
<dbReference type="GO" id="GO:0009401">
    <property type="term" value="P:phosphoenolpyruvate-dependent sugar phosphotransferase system"/>
    <property type="evidence" value="ECO:0007669"/>
    <property type="project" value="UniProtKB-KW"/>
</dbReference>
<accession>A0A1U9NL19</accession>
<dbReference type="GO" id="GO:0005737">
    <property type="term" value="C:cytoplasm"/>
    <property type="evidence" value="ECO:0007669"/>
    <property type="project" value="UniProtKB-SubCell"/>
</dbReference>
<comment type="subcellular location">
    <subcellularLocation>
        <location evidence="1">Cytoplasm</location>
    </subcellularLocation>
</comment>
<dbReference type="PROSITE" id="PS00372">
    <property type="entry name" value="PTS_EIIA_TYPE_2_HIS"/>
    <property type="match status" value="1"/>
</dbReference>
<organism evidence="8 9">
    <name type="scientific">Anaerohalosphaera lusitana</name>
    <dbReference type="NCBI Taxonomy" id="1936003"/>
    <lineage>
        <taxon>Bacteria</taxon>
        <taxon>Pseudomonadati</taxon>
        <taxon>Planctomycetota</taxon>
        <taxon>Phycisphaerae</taxon>
        <taxon>Sedimentisphaerales</taxon>
        <taxon>Anaerohalosphaeraceae</taxon>
        <taxon>Anaerohalosphaera</taxon>
    </lineage>
</organism>
<dbReference type="Gene3D" id="3.40.930.10">
    <property type="entry name" value="Mannitol-specific EII, Chain A"/>
    <property type="match status" value="1"/>
</dbReference>
<dbReference type="EMBL" id="CP019791">
    <property type="protein sequence ID" value="AQT68633.1"/>
    <property type="molecule type" value="Genomic_DNA"/>
</dbReference>
<dbReference type="SUPFAM" id="SSF55804">
    <property type="entry name" value="Phoshotransferase/anion transport protein"/>
    <property type="match status" value="1"/>
</dbReference>
<reference evidence="9" key="1">
    <citation type="submission" date="2017-02" db="EMBL/GenBank/DDBJ databases">
        <title>Comparative genomics and description of representatives of a novel lineage of planctomycetes thriving in anoxic sediments.</title>
        <authorList>
            <person name="Spring S."/>
            <person name="Bunk B."/>
            <person name="Sproer C."/>
        </authorList>
    </citation>
    <scope>NUCLEOTIDE SEQUENCE [LARGE SCALE GENOMIC DNA]</scope>
    <source>
        <strain evidence="9">ST-NAGAB-D1</strain>
    </source>
</reference>
<evidence type="ECO:0000256" key="1">
    <source>
        <dbReference type="ARBA" id="ARBA00004496"/>
    </source>
</evidence>
<keyword evidence="6" id="KW-0598">Phosphotransferase system</keyword>
<dbReference type="PANTHER" id="PTHR47738">
    <property type="entry name" value="PTS SYSTEM FRUCTOSE-LIKE EIIA COMPONENT-RELATED"/>
    <property type="match status" value="1"/>
</dbReference>
<keyword evidence="2" id="KW-0813">Transport</keyword>
<evidence type="ECO:0000256" key="3">
    <source>
        <dbReference type="ARBA" id="ARBA00022553"/>
    </source>
</evidence>
<keyword evidence="9" id="KW-1185">Reference proteome</keyword>
<dbReference type="RefSeq" id="WP_169853092.1">
    <property type="nucleotide sequence ID" value="NZ_CP019791.1"/>
</dbReference>
<dbReference type="Proteomes" id="UP000189674">
    <property type="component" value="Chromosome"/>
</dbReference>